<dbReference type="GO" id="GO:0006357">
    <property type="term" value="P:regulation of transcription by RNA polymerase II"/>
    <property type="evidence" value="ECO:0007669"/>
    <property type="project" value="InterPro"/>
</dbReference>
<feature type="compositionally biased region" description="Polar residues" evidence="3">
    <location>
        <begin position="273"/>
        <end position="292"/>
    </location>
</feature>
<evidence type="ECO:0000313" key="4">
    <source>
        <dbReference type="EMBL" id="KAK1786799.1"/>
    </source>
</evidence>
<comment type="caution">
    <text evidence="4">The sequence shown here is derived from an EMBL/GenBank/DDBJ whole genome shotgun (WGS) entry which is preliminary data.</text>
</comment>
<feature type="region of interest" description="Disordered" evidence="3">
    <location>
        <begin position="201"/>
        <end position="293"/>
    </location>
</feature>
<comment type="similarity">
    <text evidence="1">Belongs to the TSC-22/Dip/Bun family.</text>
</comment>
<keyword evidence="5" id="KW-1185">Reference proteome</keyword>
<evidence type="ECO:0000256" key="2">
    <source>
        <dbReference type="SAM" id="Coils"/>
    </source>
</evidence>
<keyword evidence="2" id="KW-0175">Coiled coil</keyword>
<dbReference type="InterPro" id="IPR000580">
    <property type="entry name" value="TSC22/Bun"/>
</dbReference>
<dbReference type="PANTHER" id="PTHR46894:SF1">
    <property type="entry name" value="TSC22 DOMAIN FAMILY PROTEIN 2"/>
    <property type="match status" value="1"/>
</dbReference>
<feature type="compositionally biased region" description="Polar residues" evidence="3">
    <location>
        <begin position="226"/>
        <end position="238"/>
    </location>
</feature>
<dbReference type="InterPro" id="IPR047862">
    <property type="entry name" value="TSC22/BUN_CS"/>
</dbReference>
<dbReference type="FunFam" id="1.20.5.490:FF:000002">
    <property type="entry name" value="TSC22 domain family, member 1"/>
    <property type="match status" value="1"/>
</dbReference>
<feature type="compositionally biased region" description="Acidic residues" evidence="3">
    <location>
        <begin position="30"/>
        <end position="39"/>
    </location>
</feature>
<dbReference type="Gene3D" id="1.20.5.490">
    <property type="entry name" value="Single helix bin"/>
    <property type="match status" value="1"/>
</dbReference>
<feature type="compositionally biased region" description="Low complexity" evidence="3">
    <location>
        <begin position="84"/>
        <end position="97"/>
    </location>
</feature>
<accession>A0AAD9DNF4</accession>
<dbReference type="Pfam" id="PF01166">
    <property type="entry name" value="TSC22"/>
    <property type="match status" value="1"/>
</dbReference>
<name>A0AAD9DNF4_9TELE</name>
<feature type="compositionally biased region" description="Low complexity" evidence="3">
    <location>
        <begin position="239"/>
        <end position="250"/>
    </location>
</feature>
<dbReference type="InterPro" id="IPR053049">
    <property type="entry name" value="TSC22_domain_protein_2"/>
</dbReference>
<dbReference type="Proteomes" id="UP001239994">
    <property type="component" value="Unassembled WGS sequence"/>
</dbReference>
<feature type="compositionally biased region" description="Polar residues" evidence="3">
    <location>
        <begin position="20"/>
        <end position="29"/>
    </location>
</feature>
<feature type="region of interest" description="Disordered" evidence="3">
    <location>
        <begin position="20"/>
        <end position="157"/>
    </location>
</feature>
<dbReference type="PROSITE" id="PS01289">
    <property type="entry name" value="TSC22"/>
    <property type="match status" value="1"/>
</dbReference>
<feature type="region of interest" description="Disordered" evidence="3">
    <location>
        <begin position="507"/>
        <end position="530"/>
    </location>
</feature>
<feature type="compositionally biased region" description="Low complexity" evidence="3">
    <location>
        <begin position="141"/>
        <end position="157"/>
    </location>
</feature>
<gene>
    <name evidence="4" type="ORF">P4O66_017190</name>
</gene>
<organism evidence="4 5">
    <name type="scientific">Electrophorus voltai</name>
    <dbReference type="NCBI Taxonomy" id="2609070"/>
    <lineage>
        <taxon>Eukaryota</taxon>
        <taxon>Metazoa</taxon>
        <taxon>Chordata</taxon>
        <taxon>Craniata</taxon>
        <taxon>Vertebrata</taxon>
        <taxon>Euteleostomi</taxon>
        <taxon>Actinopterygii</taxon>
        <taxon>Neopterygii</taxon>
        <taxon>Teleostei</taxon>
        <taxon>Ostariophysi</taxon>
        <taxon>Gymnotiformes</taxon>
        <taxon>Gymnotoidei</taxon>
        <taxon>Gymnotidae</taxon>
        <taxon>Electrophorus</taxon>
    </lineage>
</organism>
<evidence type="ECO:0000256" key="3">
    <source>
        <dbReference type="SAM" id="MobiDB-lite"/>
    </source>
</evidence>
<protein>
    <recommendedName>
        <fullName evidence="6">TSC22 domain family, member 2</fullName>
    </recommendedName>
</protein>
<sequence>KMSKMPVKKKSCFQITSVTQAQVAASNATDDTESLDDPDESRTEDVSSEIFDMSRADFEPEVCDRSSSEEALNNVGEPEALHKPGPVSSGPPNGSFGFRNVGEPGLSHQQSPGAVQSAPHTGAVQQPSCAVAGGQGNVPVSTQQSTATHSNATASATASCSSRFRVIKLDHGTGEPFKRGRWTCTEFYEKDPEGSVISRTVDSIRHPNVTEQGTERDSGLGATGGSVATQAGLSNQGPDSALDSASLQASPHQFDPQVPHGYSVVLQHGATGTGTANPESLSSKSAPVQPSSHAAVAHGLLPPGHNGLHPATHVQKSPGMASTPPAQTLLYQTQQQTPQQLPIGHHLQAQPGLMPASQVEYGQQHMPLTVAQTHPGTSLPVGHGVSQGPSPVPTPAAGGVLGVPGDIGGLPGGLPLPASQPGSSVPSLLPQHGTGMLGGVAPLAQGSSVQLGQYSPANATHSLAAAPQSATTLPVSAGAVPSLGAAGGAGVPMSSTGMPAHAQVPRNSGLPGVTATGSGFGQPEESRRKSDAPLLAPLVPGKEAGKPLIADDLPLSNPAVNSFFGIPIPIDGDDDRNPSAAFYRAFQAGSRPHEPKPSADSASGASVVAIDNKIEQAMDLVKSHLMFAVREEVEVLKDQIKELYERNSVLERENAVLKSLANSEQLSQLSVQAAASCGAAPSQLGAGQAPPQTQHPPPFQPELSQSVSVPPPLQPSVTSA</sequence>
<reference evidence="4" key="1">
    <citation type="submission" date="2023-03" db="EMBL/GenBank/DDBJ databases">
        <title>Electrophorus voltai genome.</title>
        <authorList>
            <person name="Bian C."/>
        </authorList>
    </citation>
    <scope>NUCLEOTIDE SEQUENCE</scope>
    <source>
        <strain evidence="4">CB-2022</strain>
        <tissue evidence="4">Muscle</tissue>
    </source>
</reference>
<dbReference type="SUPFAM" id="SSF58026">
    <property type="entry name" value="Delta-sleep-inducing peptide immunoreactive peptide"/>
    <property type="match status" value="1"/>
</dbReference>
<dbReference type="PANTHER" id="PTHR46894">
    <property type="entry name" value="TSC22 DOMAIN FAMILY PROTEIN 2"/>
    <property type="match status" value="1"/>
</dbReference>
<feature type="compositionally biased region" description="Basic and acidic residues" evidence="3">
    <location>
        <begin position="52"/>
        <end position="68"/>
    </location>
</feature>
<dbReference type="AlphaFoldDB" id="A0AAD9DNF4"/>
<evidence type="ECO:0000256" key="1">
    <source>
        <dbReference type="ARBA" id="ARBA00007908"/>
    </source>
</evidence>
<dbReference type="EMBL" id="JAROKS010000024">
    <property type="protein sequence ID" value="KAK1786799.1"/>
    <property type="molecule type" value="Genomic_DNA"/>
</dbReference>
<evidence type="ECO:0000313" key="5">
    <source>
        <dbReference type="Proteomes" id="UP001239994"/>
    </source>
</evidence>
<evidence type="ECO:0008006" key="6">
    <source>
        <dbReference type="Google" id="ProtNLM"/>
    </source>
</evidence>
<feature type="region of interest" description="Disordered" evidence="3">
    <location>
        <begin position="677"/>
        <end position="720"/>
    </location>
</feature>
<feature type="coiled-coil region" evidence="2">
    <location>
        <begin position="626"/>
        <end position="660"/>
    </location>
</feature>
<feature type="non-terminal residue" evidence="4">
    <location>
        <position position="720"/>
    </location>
</feature>
<proteinExistence type="inferred from homology"/>